<dbReference type="EMBL" id="HACG01043526">
    <property type="protein sequence ID" value="CEK90391.1"/>
    <property type="molecule type" value="Transcribed_RNA"/>
</dbReference>
<keyword evidence="1" id="KW-1133">Transmembrane helix</keyword>
<accession>A0A0B7BDJ0</accession>
<evidence type="ECO:0000256" key="1">
    <source>
        <dbReference type="SAM" id="Phobius"/>
    </source>
</evidence>
<gene>
    <name evidence="2" type="primary">ORF176514</name>
</gene>
<feature type="non-terminal residue" evidence="2">
    <location>
        <position position="224"/>
    </location>
</feature>
<name>A0A0B7BDJ0_9EUPU</name>
<proteinExistence type="predicted"/>
<evidence type="ECO:0000313" key="2">
    <source>
        <dbReference type="EMBL" id="CEK90391.1"/>
    </source>
</evidence>
<reference evidence="2" key="1">
    <citation type="submission" date="2014-12" db="EMBL/GenBank/DDBJ databases">
        <title>Insight into the proteome of Arion vulgaris.</title>
        <authorList>
            <person name="Aradska J."/>
            <person name="Bulat T."/>
            <person name="Smidak R."/>
            <person name="Sarate P."/>
            <person name="Gangsoo J."/>
            <person name="Sialana F."/>
            <person name="Bilban M."/>
            <person name="Lubec G."/>
        </authorList>
    </citation>
    <scope>NUCLEOTIDE SEQUENCE</scope>
    <source>
        <tissue evidence="2">Skin</tissue>
    </source>
</reference>
<dbReference type="AlphaFoldDB" id="A0A0B7BDJ0"/>
<feature type="transmembrane region" description="Helical" evidence="1">
    <location>
        <begin position="51"/>
        <end position="71"/>
    </location>
</feature>
<organism evidence="2">
    <name type="scientific">Arion vulgaris</name>
    <dbReference type="NCBI Taxonomy" id="1028688"/>
    <lineage>
        <taxon>Eukaryota</taxon>
        <taxon>Metazoa</taxon>
        <taxon>Spiralia</taxon>
        <taxon>Lophotrochozoa</taxon>
        <taxon>Mollusca</taxon>
        <taxon>Gastropoda</taxon>
        <taxon>Heterobranchia</taxon>
        <taxon>Euthyneura</taxon>
        <taxon>Panpulmonata</taxon>
        <taxon>Eupulmonata</taxon>
        <taxon>Stylommatophora</taxon>
        <taxon>Helicina</taxon>
        <taxon>Arionoidea</taxon>
        <taxon>Arionidae</taxon>
        <taxon>Arion</taxon>
    </lineage>
</organism>
<protein>
    <submittedName>
        <fullName evidence="2">Uncharacterized protein</fullName>
    </submittedName>
</protein>
<sequence length="224" mass="25212">CCRLCRHMKVFTFTVFMFRESSTDSGILVGDMANVCAAWWRKSKCLRKRKLLKLLFVLMTLTMTVITIGLFNNPSLWLSRYQIFINQTSQTVITQTGDRSDRVTNNLIIDSIRKLGNNLQFSNTSQTQQDGGKVSESSEVKISCAFPDIDPFDPAIIALTKYFPPITCAGGVPHLVYLSGDTIKVNLSRTSLFGDRNNTFKECRYKSLAKKPGSDFMTVVLHVS</sequence>
<feature type="non-terminal residue" evidence="2">
    <location>
        <position position="1"/>
    </location>
</feature>
<keyword evidence="1" id="KW-0472">Membrane</keyword>
<keyword evidence="1" id="KW-0812">Transmembrane</keyword>